<dbReference type="Proteomes" id="UP001225761">
    <property type="component" value="Unassembled WGS sequence"/>
</dbReference>
<dbReference type="PROSITE" id="PS50995">
    <property type="entry name" value="HTH_MARR_2"/>
    <property type="match status" value="1"/>
</dbReference>
<dbReference type="Pfam" id="PF01047">
    <property type="entry name" value="MarR"/>
    <property type="match status" value="1"/>
</dbReference>
<dbReference type="PANTHER" id="PTHR33164">
    <property type="entry name" value="TRANSCRIPTIONAL REGULATOR, MARR FAMILY"/>
    <property type="match status" value="1"/>
</dbReference>
<sequence>MDIIKELGPLAIASRMKRLAELVFKQAINVYRVHGIDFEPKWFPLFYLLSQKESIGVMEASEHLNISHPAVIQFVKELEKKGWVMSEKSPEDARKRILKLTEKGWAFLPQLQEIWDNIKTVNQQLISKEAHDLMRSVEAFEQYFLKDGFYIDYYQKYIDEKSK</sequence>
<dbReference type="SMART" id="SM00347">
    <property type="entry name" value="HTH_MARR"/>
    <property type="match status" value="1"/>
</dbReference>
<dbReference type="PRINTS" id="PR00598">
    <property type="entry name" value="HTHMARR"/>
</dbReference>
<dbReference type="RefSeq" id="WP_166550348.1">
    <property type="nucleotide sequence ID" value="NZ_JASHIE010000017.1"/>
</dbReference>
<comment type="caution">
    <text evidence="2">The sequence shown here is derived from an EMBL/GenBank/DDBJ whole genome shotgun (WGS) entry which is preliminary data.</text>
</comment>
<dbReference type="InterPro" id="IPR036390">
    <property type="entry name" value="WH_DNA-bd_sf"/>
</dbReference>
<dbReference type="SUPFAM" id="SSF46785">
    <property type="entry name" value="Winged helix' DNA-binding domain"/>
    <property type="match status" value="1"/>
</dbReference>
<dbReference type="EMBL" id="JASHIE010000017">
    <property type="protein sequence ID" value="MDI9877124.1"/>
    <property type="molecule type" value="Genomic_DNA"/>
</dbReference>
<protein>
    <submittedName>
        <fullName evidence="2">MarR family transcriptional regulator</fullName>
    </submittedName>
</protein>
<organism evidence="2 3">
    <name type="scientific">Flectobacillus rivi</name>
    <dbReference type="NCBI Taxonomy" id="2984209"/>
    <lineage>
        <taxon>Bacteria</taxon>
        <taxon>Pseudomonadati</taxon>
        <taxon>Bacteroidota</taxon>
        <taxon>Cytophagia</taxon>
        <taxon>Cytophagales</taxon>
        <taxon>Flectobacillaceae</taxon>
        <taxon>Flectobacillus</taxon>
    </lineage>
</organism>
<feature type="domain" description="HTH marR-type" evidence="1">
    <location>
        <begin position="9"/>
        <end position="142"/>
    </location>
</feature>
<dbReference type="InterPro" id="IPR039422">
    <property type="entry name" value="MarR/SlyA-like"/>
</dbReference>
<keyword evidence="3" id="KW-1185">Reference proteome</keyword>
<evidence type="ECO:0000313" key="2">
    <source>
        <dbReference type="EMBL" id="MDI9877124.1"/>
    </source>
</evidence>
<proteinExistence type="predicted"/>
<gene>
    <name evidence="2" type="ORF">QM481_21475</name>
</gene>
<dbReference type="InterPro" id="IPR000835">
    <property type="entry name" value="HTH_MarR-typ"/>
</dbReference>
<evidence type="ECO:0000313" key="3">
    <source>
        <dbReference type="Proteomes" id="UP001225761"/>
    </source>
</evidence>
<reference evidence="2 3" key="1">
    <citation type="submission" date="2023-05" db="EMBL/GenBank/DDBJ databases">
        <title>Novel species of genus Flectobacillus isolated from stream in China.</title>
        <authorList>
            <person name="Lu H."/>
        </authorList>
    </citation>
    <scope>NUCLEOTIDE SEQUENCE [LARGE SCALE GENOMIC DNA]</scope>
    <source>
        <strain evidence="2 3">LFS242W</strain>
    </source>
</reference>
<accession>A0ABT6Z7Q3</accession>
<dbReference type="InterPro" id="IPR036388">
    <property type="entry name" value="WH-like_DNA-bd_sf"/>
</dbReference>
<name>A0ABT6Z7Q3_9BACT</name>
<evidence type="ECO:0000259" key="1">
    <source>
        <dbReference type="PROSITE" id="PS50995"/>
    </source>
</evidence>
<dbReference type="PANTHER" id="PTHR33164:SF43">
    <property type="entry name" value="HTH-TYPE TRANSCRIPTIONAL REPRESSOR YETL"/>
    <property type="match status" value="1"/>
</dbReference>
<dbReference type="Gene3D" id="1.10.10.10">
    <property type="entry name" value="Winged helix-like DNA-binding domain superfamily/Winged helix DNA-binding domain"/>
    <property type="match status" value="1"/>
</dbReference>